<feature type="transmembrane region" description="Helical" evidence="7">
    <location>
        <begin position="646"/>
        <end position="667"/>
    </location>
</feature>
<evidence type="ECO:0000256" key="1">
    <source>
        <dbReference type="ARBA" id="ARBA00004651"/>
    </source>
</evidence>
<evidence type="ECO:0000256" key="6">
    <source>
        <dbReference type="RuleBase" id="RU000688"/>
    </source>
</evidence>
<comment type="subcellular location">
    <subcellularLocation>
        <location evidence="1">Cell membrane</location>
        <topology evidence="1">Multi-pass membrane protein</topology>
    </subcellularLocation>
</comment>
<feature type="transmembrane region" description="Helical" evidence="7">
    <location>
        <begin position="733"/>
        <end position="757"/>
    </location>
</feature>
<organism evidence="9 10">
    <name type="scientific">Porites lobata</name>
    <dbReference type="NCBI Taxonomy" id="104759"/>
    <lineage>
        <taxon>Eukaryota</taxon>
        <taxon>Metazoa</taxon>
        <taxon>Cnidaria</taxon>
        <taxon>Anthozoa</taxon>
        <taxon>Hexacorallia</taxon>
        <taxon>Scleractinia</taxon>
        <taxon>Fungiina</taxon>
        <taxon>Poritidae</taxon>
        <taxon>Porites</taxon>
    </lineage>
</organism>
<feature type="transmembrane region" description="Helical" evidence="7">
    <location>
        <begin position="289"/>
        <end position="310"/>
    </location>
</feature>
<feature type="transmembrane region" description="Helical" evidence="7">
    <location>
        <begin position="45"/>
        <end position="68"/>
    </location>
</feature>
<feature type="transmembrane region" description="Helical" evidence="7">
    <location>
        <begin position="523"/>
        <end position="548"/>
    </location>
</feature>
<comment type="caution">
    <text evidence="9">The sequence shown here is derived from an EMBL/GenBank/DDBJ whole genome shotgun (WGS) entry which is preliminary data.</text>
</comment>
<dbReference type="CDD" id="cd00637">
    <property type="entry name" value="7tm_classA_rhodopsin-like"/>
    <property type="match status" value="3"/>
</dbReference>
<protein>
    <recommendedName>
        <fullName evidence="8">G-protein coupled receptors family 1 profile domain-containing protein</fullName>
    </recommendedName>
</protein>
<proteinExistence type="inferred from homology"/>
<accession>A0ABN8RIY6</accession>
<keyword evidence="6" id="KW-0675">Receptor</keyword>
<keyword evidence="4 7" id="KW-1133">Transmembrane helix</keyword>
<evidence type="ECO:0000256" key="2">
    <source>
        <dbReference type="ARBA" id="ARBA00022475"/>
    </source>
</evidence>
<feature type="transmembrane region" description="Helical" evidence="7">
    <location>
        <begin position="415"/>
        <end position="434"/>
    </location>
</feature>
<dbReference type="PROSITE" id="PS00237">
    <property type="entry name" value="G_PROTEIN_RECEP_F1_1"/>
    <property type="match status" value="2"/>
</dbReference>
<feature type="domain" description="G-protein coupled receptors family 1 profile" evidence="8">
    <location>
        <begin position="540"/>
        <end position="785"/>
    </location>
</feature>
<keyword evidence="5 7" id="KW-0472">Membrane</keyword>
<feature type="transmembrane region" description="Helical" evidence="7">
    <location>
        <begin position="331"/>
        <end position="352"/>
    </location>
</feature>
<dbReference type="InterPro" id="IPR017452">
    <property type="entry name" value="GPCR_Rhodpsn_7TM"/>
</dbReference>
<evidence type="ECO:0000259" key="8">
    <source>
        <dbReference type="PROSITE" id="PS50262"/>
    </source>
</evidence>
<feature type="transmembrane region" description="Helical" evidence="7">
    <location>
        <begin position="249"/>
        <end position="269"/>
    </location>
</feature>
<sequence length="808" mass="91189">MDSLHLILCLLNVFSSYTATMLNVVTIHAIRKTPSLSKNLKTLLLSLAVSDLGVGITAQPLYVAKLIIDSKDNNEINRFMAIHFYFRYQTLVTHKRVVAVVVSVWAVSAVFPLVRLLVPWNIMYAVFGISESACIIAATFFSVRIYLSVRRHLNERQVLQLQQAPQTGQIINTERLRKFAIMAVHVCLILMVCYLPITPQLSKKSQQMDYLHLTFCVFNAYLSYTATMLNIVAIYAIRKTSSLSKNLKTLLLSQAVSDLGVGLLVQPMVVAQAMNSKRNSETRLIPTKLLIFATNLFIFATLFSVTALCADRFLAIHLNLRYQELVTYKRVAAAVISIWVISALISMIRLFLPWHIMYVSFVITESACIITATSLSAKLYLTIRRHINQIQVPQVAQNDQGESVQRKRKSAMASLYVYLVFIVCYLPDICVLIIDASISEPRNDLQHLQFYTVTLLFLNSTINPLIYCWKMKRIQHTIVGALRNLFSIHETDSTKFIKDQTLASSDRTLTGCSTTPRQMDSSYLVVCLLNAFLSYTATMLNIVTIHALRKTPSLSKNLKTLLLSLAVSDLGVGLVVQPLYVALCIMESKLNIETSKTYNAINLSLLLAANLFISATLFLVIVLCAERFIAIHYYLRYQELVTHKRVVAVVVSTWVLSGLLSLVRLLIPRSIMYVVFGIATLACIIAATFFSVRIYLSVRLHVNEIQVLQLQHAPQNAQMVNVRRMRKFAMMSVYVCLVLMVCYLPNICTLFTIAVTSTPSAGIKHLKCYTLTLVFLNSSLNPVIYCWKMKHIRHTIIGLIRNAFTKQN</sequence>
<keyword evidence="6" id="KW-0807">Transducer</keyword>
<comment type="similarity">
    <text evidence="6">Belongs to the G-protein coupled receptor 1 family.</text>
</comment>
<dbReference type="PANTHER" id="PTHR22750">
    <property type="entry name" value="G-PROTEIN COUPLED RECEPTOR"/>
    <property type="match status" value="1"/>
</dbReference>
<dbReference type="Pfam" id="PF00001">
    <property type="entry name" value="7tm_1"/>
    <property type="match status" value="2"/>
</dbReference>
<dbReference type="PROSITE" id="PS50262">
    <property type="entry name" value="G_PROTEIN_RECEP_F1_2"/>
    <property type="match status" value="2"/>
</dbReference>
<feature type="transmembrane region" description="Helical" evidence="7">
    <location>
        <begin position="673"/>
        <end position="696"/>
    </location>
</feature>
<dbReference type="PRINTS" id="PR00237">
    <property type="entry name" value="GPCRRHODOPSN"/>
</dbReference>
<feature type="transmembrane region" description="Helical" evidence="7">
    <location>
        <begin position="124"/>
        <end position="147"/>
    </location>
</feature>
<keyword evidence="6" id="KW-0297">G-protein coupled receptor</keyword>
<evidence type="ECO:0000256" key="4">
    <source>
        <dbReference type="ARBA" id="ARBA00022989"/>
    </source>
</evidence>
<feature type="transmembrane region" description="Helical" evidence="7">
    <location>
        <begin position="358"/>
        <end position="381"/>
    </location>
</feature>
<reference evidence="9 10" key="1">
    <citation type="submission" date="2022-05" db="EMBL/GenBank/DDBJ databases">
        <authorList>
            <consortium name="Genoscope - CEA"/>
            <person name="William W."/>
        </authorList>
    </citation>
    <scope>NUCLEOTIDE SEQUENCE [LARGE SCALE GENOMIC DNA]</scope>
</reference>
<feature type="domain" description="G-protein coupled receptors family 1 profile" evidence="8">
    <location>
        <begin position="229"/>
        <end position="467"/>
    </location>
</feature>
<evidence type="ECO:0000313" key="9">
    <source>
        <dbReference type="EMBL" id="CAH3178883.1"/>
    </source>
</evidence>
<evidence type="ECO:0000313" key="10">
    <source>
        <dbReference type="Proteomes" id="UP001159405"/>
    </source>
</evidence>
<gene>
    <name evidence="9" type="ORF">PLOB_00021147</name>
</gene>
<keyword evidence="3 6" id="KW-0812">Transmembrane</keyword>
<evidence type="ECO:0000256" key="3">
    <source>
        <dbReference type="ARBA" id="ARBA00022692"/>
    </source>
</evidence>
<feature type="transmembrane region" description="Helical" evidence="7">
    <location>
        <begin position="769"/>
        <end position="787"/>
    </location>
</feature>
<keyword evidence="10" id="KW-1185">Reference proteome</keyword>
<name>A0ABN8RIY6_9CNID</name>
<keyword evidence="2" id="KW-1003">Cell membrane</keyword>
<dbReference type="InterPro" id="IPR000276">
    <property type="entry name" value="GPCR_Rhodpsn"/>
</dbReference>
<dbReference type="Gene3D" id="1.20.1070.10">
    <property type="entry name" value="Rhodopsin 7-helix transmembrane proteins"/>
    <property type="match status" value="3"/>
</dbReference>
<dbReference type="Proteomes" id="UP001159405">
    <property type="component" value="Unassembled WGS sequence"/>
</dbReference>
<evidence type="ECO:0000256" key="5">
    <source>
        <dbReference type="ARBA" id="ARBA00023136"/>
    </source>
</evidence>
<dbReference type="EMBL" id="CALNXK010000246">
    <property type="protein sequence ID" value="CAH3178883.1"/>
    <property type="molecule type" value="Genomic_DNA"/>
</dbReference>
<feature type="transmembrane region" description="Helical" evidence="7">
    <location>
        <begin position="179"/>
        <end position="198"/>
    </location>
</feature>
<dbReference type="SUPFAM" id="SSF81321">
    <property type="entry name" value="Family A G protein-coupled receptor-like"/>
    <property type="match status" value="3"/>
</dbReference>
<feature type="transmembrane region" description="Helical" evidence="7">
    <location>
        <begin position="97"/>
        <end position="118"/>
    </location>
</feature>
<feature type="transmembrane region" description="Helical" evidence="7">
    <location>
        <begin position="603"/>
        <end position="625"/>
    </location>
</feature>
<evidence type="ECO:0000256" key="7">
    <source>
        <dbReference type="SAM" id="Phobius"/>
    </source>
</evidence>
<feature type="transmembrane region" description="Helical" evidence="7">
    <location>
        <begin position="210"/>
        <end position="237"/>
    </location>
</feature>